<keyword evidence="5 8" id="KW-1133">Transmembrane helix</keyword>
<evidence type="ECO:0000256" key="4">
    <source>
        <dbReference type="ARBA" id="ARBA00022968"/>
    </source>
</evidence>
<evidence type="ECO:0000256" key="6">
    <source>
        <dbReference type="ARBA" id="ARBA00023136"/>
    </source>
</evidence>
<evidence type="ECO:0000256" key="2">
    <source>
        <dbReference type="ARBA" id="ARBA00007727"/>
    </source>
</evidence>
<gene>
    <name evidence="11" type="ORF">SAY87_023141</name>
</gene>
<feature type="region of interest" description="Disordered" evidence="7">
    <location>
        <begin position="119"/>
        <end position="148"/>
    </location>
</feature>
<evidence type="ECO:0000313" key="12">
    <source>
        <dbReference type="Proteomes" id="UP001345219"/>
    </source>
</evidence>
<feature type="domain" description="Trichome birefringence-like C-terminal" evidence="9">
    <location>
        <begin position="211"/>
        <end position="507"/>
    </location>
</feature>
<dbReference type="PANTHER" id="PTHR32285">
    <property type="entry name" value="PROTEIN TRICHOME BIREFRINGENCE-LIKE 9-RELATED"/>
    <property type="match status" value="1"/>
</dbReference>
<comment type="similarity">
    <text evidence="2">Belongs to the PC-esterase family. TBL subfamily.</text>
</comment>
<keyword evidence="6 8" id="KW-0472">Membrane</keyword>
<dbReference type="GO" id="GO:0016020">
    <property type="term" value="C:membrane"/>
    <property type="evidence" value="ECO:0007669"/>
    <property type="project" value="UniProtKB-SubCell"/>
</dbReference>
<keyword evidence="12" id="KW-1185">Reference proteome</keyword>
<dbReference type="GO" id="GO:0005794">
    <property type="term" value="C:Golgi apparatus"/>
    <property type="evidence" value="ECO:0007669"/>
    <property type="project" value="TreeGrafter"/>
</dbReference>
<evidence type="ECO:0000259" key="9">
    <source>
        <dbReference type="Pfam" id="PF13839"/>
    </source>
</evidence>
<evidence type="ECO:0000256" key="5">
    <source>
        <dbReference type="ARBA" id="ARBA00022989"/>
    </source>
</evidence>
<comment type="caution">
    <text evidence="11">The sequence shown here is derived from an EMBL/GenBank/DDBJ whole genome shotgun (WGS) entry which is preliminary data.</text>
</comment>
<evidence type="ECO:0000313" key="11">
    <source>
        <dbReference type="EMBL" id="KAK4760010.1"/>
    </source>
</evidence>
<keyword evidence="4" id="KW-0735">Signal-anchor</keyword>
<dbReference type="PANTHER" id="PTHR32285:SF10">
    <property type="entry name" value="XYLAN O-ACETYLTRANSFERASE 1"/>
    <property type="match status" value="1"/>
</dbReference>
<evidence type="ECO:0000256" key="8">
    <source>
        <dbReference type="SAM" id="Phobius"/>
    </source>
</evidence>
<dbReference type="Pfam" id="PF13839">
    <property type="entry name" value="PC-Esterase"/>
    <property type="match status" value="1"/>
</dbReference>
<dbReference type="GO" id="GO:0016413">
    <property type="term" value="F:O-acetyltransferase activity"/>
    <property type="evidence" value="ECO:0007669"/>
    <property type="project" value="InterPro"/>
</dbReference>
<dbReference type="InterPro" id="IPR029962">
    <property type="entry name" value="TBL"/>
</dbReference>
<dbReference type="InterPro" id="IPR025846">
    <property type="entry name" value="TBL_N"/>
</dbReference>
<dbReference type="AlphaFoldDB" id="A0AAN7QAE7"/>
<name>A0AAN7QAE7_9MYRT</name>
<dbReference type="InterPro" id="IPR026057">
    <property type="entry name" value="TBL_C"/>
</dbReference>
<organism evidence="11 12">
    <name type="scientific">Trapa incisa</name>
    <dbReference type="NCBI Taxonomy" id="236973"/>
    <lineage>
        <taxon>Eukaryota</taxon>
        <taxon>Viridiplantae</taxon>
        <taxon>Streptophyta</taxon>
        <taxon>Embryophyta</taxon>
        <taxon>Tracheophyta</taxon>
        <taxon>Spermatophyta</taxon>
        <taxon>Magnoliopsida</taxon>
        <taxon>eudicotyledons</taxon>
        <taxon>Gunneridae</taxon>
        <taxon>Pentapetalae</taxon>
        <taxon>rosids</taxon>
        <taxon>malvids</taxon>
        <taxon>Myrtales</taxon>
        <taxon>Lythraceae</taxon>
        <taxon>Trapa</taxon>
    </lineage>
</organism>
<comment type="subcellular location">
    <subcellularLocation>
        <location evidence="1">Membrane</location>
        <topology evidence="1">Single-pass membrane protein</topology>
    </subcellularLocation>
</comment>
<protein>
    <recommendedName>
        <fullName evidence="13">Trichome birefringence-like N-terminal domain-containing protein</fullName>
    </recommendedName>
</protein>
<feature type="domain" description="Trichome birefringence-like N-terminal" evidence="10">
    <location>
        <begin position="156"/>
        <end position="210"/>
    </location>
</feature>
<accession>A0AAN7QAE7</accession>
<sequence>MVCKSKHPRGGNGDGLLSDLPNRITDGMVSATRTAMKRSKTFAAVEGRERKGGEGGARANFHTPTVVILIFLLGFFIYEEERAVKFRARSFFSSSSSLPECGPDKNCLKLSLLVTPEPTDNLAPLETPQPTEQKPQSRIAHHEEDVKTENRPAAVEECDIFNGEWVLDNLTRPLYEENECNLLSTQVTCLRNGRKDSLYQKWRWQPRDCSLPKFEAKLLLEKLRNRRLLYAGDSLNRNQWESMLCLVQSAVSPDRRSMKLSGSSLAIFHFTDYNATIEYYWAPFLVESNVDDPSNHSLLNRILMPESIVKHAQHWKGAHFLIFNTYTWWLNSKNTRVLRGSFDEGSMEYDEIERAAAYERVLRTWANWIDENVDPNQTAVFFNSMSPVHSRQEAAIVMSNDWNNPSGIKCYKETTPIMNVSAPLDVGTNRSMFVIAQSIASRMRVPVHFMNITTLSEYRKDAHTSLFSARRGKRLTQKEMANPAVYADCTHWCLPGLPDTWNELLYARIMSLR</sequence>
<dbReference type="Pfam" id="PF14416">
    <property type="entry name" value="PMR5N"/>
    <property type="match status" value="1"/>
</dbReference>
<keyword evidence="3 8" id="KW-0812">Transmembrane</keyword>
<evidence type="ECO:0000256" key="7">
    <source>
        <dbReference type="SAM" id="MobiDB-lite"/>
    </source>
</evidence>
<evidence type="ECO:0000256" key="1">
    <source>
        <dbReference type="ARBA" id="ARBA00004167"/>
    </source>
</evidence>
<evidence type="ECO:0000259" key="10">
    <source>
        <dbReference type="Pfam" id="PF14416"/>
    </source>
</evidence>
<feature type="transmembrane region" description="Helical" evidence="8">
    <location>
        <begin position="59"/>
        <end position="78"/>
    </location>
</feature>
<evidence type="ECO:0008006" key="13">
    <source>
        <dbReference type="Google" id="ProtNLM"/>
    </source>
</evidence>
<proteinExistence type="inferred from homology"/>
<evidence type="ECO:0000256" key="3">
    <source>
        <dbReference type="ARBA" id="ARBA00022692"/>
    </source>
</evidence>
<dbReference type="Proteomes" id="UP001345219">
    <property type="component" value="Chromosome 17"/>
</dbReference>
<dbReference type="EMBL" id="JAXIOK010000011">
    <property type="protein sequence ID" value="KAK4760010.1"/>
    <property type="molecule type" value="Genomic_DNA"/>
</dbReference>
<reference evidence="11 12" key="1">
    <citation type="journal article" date="2023" name="Hortic Res">
        <title>Pangenome of water caltrop reveals structural variations and asymmetric subgenome divergence after allopolyploidization.</title>
        <authorList>
            <person name="Zhang X."/>
            <person name="Chen Y."/>
            <person name="Wang L."/>
            <person name="Yuan Y."/>
            <person name="Fang M."/>
            <person name="Shi L."/>
            <person name="Lu R."/>
            <person name="Comes H.P."/>
            <person name="Ma Y."/>
            <person name="Chen Y."/>
            <person name="Huang G."/>
            <person name="Zhou Y."/>
            <person name="Zheng Z."/>
            <person name="Qiu Y."/>
        </authorList>
    </citation>
    <scope>NUCLEOTIDE SEQUENCE [LARGE SCALE GENOMIC DNA]</scope>
    <source>
        <tissue evidence="11">Roots</tissue>
    </source>
</reference>